<gene>
    <name evidence="1" type="ORF">M7I_7337</name>
</gene>
<proteinExistence type="predicted"/>
<protein>
    <submittedName>
        <fullName evidence="1">Uncharacterized protein</fullName>
    </submittedName>
</protein>
<dbReference type="Proteomes" id="UP000005446">
    <property type="component" value="Unassembled WGS sequence"/>
</dbReference>
<dbReference type="InParanoid" id="H0EX12"/>
<keyword evidence="2" id="KW-1185">Reference proteome</keyword>
<dbReference type="EMBL" id="AGUE01000215">
    <property type="protein sequence ID" value="EHK96937.1"/>
    <property type="molecule type" value="Genomic_DNA"/>
</dbReference>
<sequence>MAIIIIFCIAKCLVWLRKFITEKKLGREGKFYQGRRMGQGEVELETVRIWENFLFVREEILVVRDFERRKHIQTPPLHQFP</sequence>
<dbReference type="HOGENOM" id="CLU_2574102_0_0_1"/>
<accession>H0EX12</accession>
<dbReference type="AlphaFoldDB" id="H0EX12"/>
<organism evidence="1 2">
    <name type="scientific">Glarea lozoyensis (strain ATCC 74030 / MF5533)</name>
    <dbReference type="NCBI Taxonomy" id="1104152"/>
    <lineage>
        <taxon>Eukaryota</taxon>
        <taxon>Fungi</taxon>
        <taxon>Dikarya</taxon>
        <taxon>Ascomycota</taxon>
        <taxon>Pezizomycotina</taxon>
        <taxon>Leotiomycetes</taxon>
        <taxon>Helotiales</taxon>
        <taxon>Helotiaceae</taxon>
        <taxon>Glarea</taxon>
    </lineage>
</organism>
<reference evidence="1 2" key="1">
    <citation type="journal article" date="2012" name="Eukaryot. Cell">
        <title>Genome sequence of the fungus Glarea lozoyensis: the first genome sequence of a species from the Helotiaceae family.</title>
        <authorList>
            <person name="Youssar L."/>
            <person name="Gruening B.A."/>
            <person name="Erxleben A."/>
            <person name="Guenther S."/>
            <person name="Huettel W."/>
        </authorList>
    </citation>
    <scope>NUCLEOTIDE SEQUENCE [LARGE SCALE GENOMIC DNA]</scope>
    <source>
        <strain evidence="2">ATCC 74030 / MF5533</strain>
    </source>
</reference>
<evidence type="ECO:0000313" key="1">
    <source>
        <dbReference type="EMBL" id="EHK96937.1"/>
    </source>
</evidence>
<dbReference type="OrthoDB" id="419711at2759"/>
<name>H0EX12_GLAL7</name>
<comment type="caution">
    <text evidence="1">The sequence shown here is derived from an EMBL/GenBank/DDBJ whole genome shotgun (WGS) entry which is preliminary data.</text>
</comment>
<evidence type="ECO:0000313" key="2">
    <source>
        <dbReference type="Proteomes" id="UP000005446"/>
    </source>
</evidence>